<accession>A0A1L6FDH0</accession>
<dbReference type="AlphaFoldDB" id="A0A1L6FDH0"/>
<name>A0A1L6FDH0_9RHOO</name>
<reference evidence="1 2" key="1">
    <citation type="submission" date="2016-12" db="EMBL/GenBank/DDBJ databases">
        <title>Complete genome sequence of Thauera chlorobenzoica, a Betaproteobacterium degrading haloaromatics anaerobically to CO2 and halides.</title>
        <authorList>
            <person name="Goris T."/>
            <person name="Mergelsberg M."/>
            <person name="Boll M."/>
        </authorList>
    </citation>
    <scope>NUCLEOTIDE SEQUENCE [LARGE SCALE GENOMIC DNA]</scope>
    <source>
        <strain evidence="1 2">3CB1</strain>
    </source>
</reference>
<proteinExistence type="predicted"/>
<dbReference type="KEGG" id="tcl:Tchl_2119"/>
<evidence type="ECO:0000313" key="1">
    <source>
        <dbReference type="EMBL" id="APR04962.1"/>
    </source>
</evidence>
<dbReference type="OrthoDB" id="3176754at2"/>
<keyword evidence="2" id="KW-1185">Reference proteome</keyword>
<dbReference type="Proteomes" id="UP000185739">
    <property type="component" value="Chromosome"/>
</dbReference>
<dbReference type="STRING" id="96773.Tchl_2119"/>
<sequence length="280" mass="30437">MVRPRNLQPLFTSRGERTAFWHRALGDEALAHWLAALRPTRLHVGSEFCERLLPTPAQLILNLVEAREYGLGVSLLTPVASPQVIDALAELLALLPAGAEVVVSDWGVALLLQERFPQLTPVAGRILCRMLKDPRLGNPQYAPPAGHDLASPWLDTVLRRLNVARLEMDLPLFAGDGTFSGAPLPLDVHLPFAFVAKGRMCRTAGLARSGPERFSPRPLCHHECLGLRADTVREAMDDAWQTVHVGNTVLCRHSPATLAAVSRAVAAGRIARLIVPGEAV</sequence>
<evidence type="ECO:0000313" key="2">
    <source>
        <dbReference type="Proteomes" id="UP000185739"/>
    </source>
</evidence>
<gene>
    <name evidence="1" type="ORF">Tchl_2119</name>
</gene>
<protein>
    <submittedName>
        <fullName evidence="1">Uncharacterized protein</fullName>
    </submittedName>
</protein>
<dbReference type="EMBL" id="CP018839">
    <property type="protein sequence ID" value="APR04962.1"/>
    <property type="molecule type" value="Genomic_DNA"/>
</dbReference>
<organism evidence="1 2">
    <name type="scientific">Thauera chlorobenzoica</name>
    <dbReference type="NCBI Taxonomy" id="96773"/>
    <lineage>
        <taxon>Bacteria</taxon>
        <taxon>Pseudomonadati</taxon>
        <taxon>Pseudomonadota</taxon>
        <taxon>Betaproteobacteria</taxon>
        <taxon>Rhodocyclales</taxon>
        <taxon>Zoogloeaceae</taxon>
        <taxon>Thauera</taxon>
    </lineage>
</organism>